<evidence type="ECO:0000256" key="10">
    <source>
        <dbReference type="ARBA" id="ARBA00023268"/>
    </source>
</evidence>
<dbReference type="InterPro" id="IPR001242">
    <property type="entry name" value="Condensation_dom"/>
</dbReference>
<dbReference type="InterPro" id="IPR029063">
    <property type="entry name" value="SAM-dependent_MTases_sf"/>
</dbReference>
<keyword evidence="9" id="KW-0045">Antibiotic biosynthesis</keyword>
<dbReference type="SUPFAM" id="SSF56801">
    <property type="entry name" value="Acetyl-CoA synthetase-like"/>
    <property type="match status" value="1"/>
</dbReference>
<dbReference type="CDD" id="cd00833">
    <property type="entry name" value="PKS"/>
    <property type="match status" value="1"/>
</dbReference>
<dbReference type="PANTHER" id="PTHR43775">
    <property type="entry name" value="FATTY ACID SYNTHASE"/>
    <property type="match status" value="1"/>
</dbReference>
<evidence type="ECO:0000256" key="8">
    <source>
        <dbReference type="ARBA" id="ARBA00023054"/>
    </source>
</evidence>
<evidence type="ECO:0000256" key="1">
    <source>
        <dbReference type="ARBA" id="ARBA00001957"/>
    </source>
</evidence>
<dbReference type="Gene3D" id="2.30.38.10">
    <property type="entry name" value="Luciferase, Domain 3"/>
    <property type="match status" value="1"/>
</dbReference>
<dbReference type="Pfam" id="PF08242">
    <property type="entry name" value="Methyltransf_12"/>
    <property type="match status" value="1"/>
</dbReference>
<dbReference type="Pfam" id="PF08990">
    <property type="entry name" value="Docking"/>
    <property type="match status" value="1"/>
</dbReference>
<gene>
    <name evidence="15" type="ORF">SAMN04489726_1290</name>
</gene>
<dbReference type="Gene3D" id="3.40.50.980">
    <property type="match status" value="2"/>
</dbReference>
<evidence type="ECO:0000256" key="4">
    <source>
        <dbReference type="ARBA" id="ARBA00022490"/>
    </source>
</evidence>
<evidence type="ECO:0000256" key="9">
    <source>
        <dbReference type="ARBA" id="ARBA00023194"/>
    </source>
</evidence>
<feature type="domain" description="Carrier" evidence="13">
    <location>
        <begin position="917"/>
        <end position="992"/>
    </location>
</feature>
<dbReference type="Proteomes" id="UP000183376">
    <property type="component" value="Chromosome I"/>
</dbReference>
<dbReference type="FunFam" id="3.40.366.10:FF:000002">
    <property type="entry name" value="Probable polyketide synthase 2"/>
    <property type="match status" value="1"/>
</dbReference>
<dbReference type="Gene3D" id="3.30.70.3290">
    <property type="match status" value="1"/>
</dbReference>
<dbReference type="PROSITE" id="PS00455">
    <property type="entry name" value="AMP_BINDING"/>
    <property type="match status" value="1"/>
</dbReference>
<evidence type="ECO:0000256" key="2">
    <source>
        <dbReference type="ARBA" id="ARBA00004496"/>
    </source>
</evidence>
<feature type="domain" description="Ketosynthase family 3 (KS3)" evidence="14">
    <location>
        <begin position="34"/>
        <end position="437"/>
    </location>
</feature>
<dbReference type="InterPro" id="IPR013217">
    <property type="entry name" value="Methyltransf_12"/>
</dbReference>
<evidence type="ECO:0000256" key="12">
    <source>
        <dbReference type="ARBA" id="ARBA00029443"/>
    </source>
</evidence>
<dbReference type="InterPro" id="IPR000873">
    <property type="entry name" value="AMP-dep_synth/lig_dom"/>
</dbReference>
<dbReference type="PANTHER" id="PTHR43775:SF51">
    <property type="entry name" value="INACTIVE PHENOLPHTHIOCEROL SYNTHESIS POLYKETIDE SYNTHASE TYPE I PKS1-RELATED"/>
    <property type="match status" value="1"/>
</dbReference>
<dbReference type="SUPFAM" id="SSF53901">
    <property type="entry name" value="Thiolase-like"/>
    <property type="match status" value="1"/>
</dbReference>
<accession>A0A1G9SNN1</accession>
<dbReference type="InterPro" id="IPR014030">
    <property type="entry name" value="Ketoacyl_synth_N"/>
</dbReference>
<dbReference type="CDD" id="cd02440">
    <property type="entry name" value="AdoMet_MTases"/>
    <property type="match status" value="1"/>
</dbReference>
<keyword evidence="3" id="KW-0596">Phosphopantetheine</keyword>
<dbReference type="SUPFAM" id="SSF52151">
    <property type="entry name" value="FabD/lysophospholipase-like"/>
    <property type="match status" value="1"/>
</dbReference>
<proteinExistence type="inferred from homology"/>
<organism evidence="15 16">
    <name type="scientific">Allokutzneria albata</name>
    <name type="common">Kibdelosporangium albatum</name>
    <dbReference type="NCBI Taxonomy" id="211114"/>
    <lineage>
        <taxon>Bacteria</taxon>
        <taxon>Bacillati</taxon>
        <taxon>Actinomycetota</taxon>
        <taxon>Actinomycetes</taxon>
        <taxon>Pseudonocardiales</taxon>
        <taxon>Pseudonocardiaceae</taxon>
        <taxon>Allokutzneria</taxon>
    </lineage>
</organism>
<evidence type="ECO:0000256" key="11">
    <source>
        <dbReference type="ARBA" id="ARBA00023315"/>
    </source>
</evidence>
<evidence type="ECO:0000256" key="5">
    <source>
        <dbReference type="ARBA" id="ARBA00022553"/>
    </source>
</evidence>
<dbReference type="eggNOG" id="COG3321">
    <property type="taxonomic scope" value="Bacteria"/>
</dbReference>
<name>A0A1G9SNN1_ALLAB</name>
<dbReference type="PROSITE" id="PS50075">
    <property type="entry name" value="CARRIER"/>
    <property type="match status" value="2"/>
</dbReference>
<evidence type="ECO:0000313" key="15">
    <source>
        <dbReference type="EMBL" id="SDM37123.1"/>
    </source>
</evidence>
<dbReference type="Pfam" id="PF00501">
    <property type="entry name" value="AMP-binding"/>
    <property type="match status" value="1"/>
</dbReference>
<keyword evidence="8" id="KW-0175">Coiled coil</keyword>
<dbReference type="GO" id="GO:0006633">
    <property type="term" value="P:fatty acid biosynthetic process"/>
    <property type="evidence" value="ECO:0007669"/>
    <property type="project" value="InterPro"/>
</dbReference>
<dbReference type="InterPro" id="IPR020806">
    <property type="entry name" value="PKS_PP-bd"/>
</dbReference>
<dbReference type="Pfam" id="PF02801">
    <property type="entry name" value="Ketoacyl-synt_C"/>
    <property type="match status" value="1"/>
</dbReference>
<dbReference type="InterPro" id="IPR014043">
    <property type="entry name" value="Acyl_transferase_dom"/>
</dbReference>
<dbReference type="InterPro" id="IPR020845">
    <property type="entry name" value="AMP-binding_CS"/>
</dbReference>
<dbReference type="SUPFAM" id="SSF52777">
    <property type="entry name" value="CoA-dependent acyltransferases"/>
    <property type="match status" value="4"/>
</dbReference>
<dbReference type="Pfam" id="PF00668">
    <property type="entry name" value="Condensation"/>
    <property type="match status" value="2"/>
</dbReference>
<keyword evidence="16" id="KW-1185">Reference proteome</keyword>
<sequence>MDTSSEQLVEALRASLIENDRLRRQAEELTAAATEPIAIVGMACRMPGGVSDPEGFWRLMADGVDAITPMPGDRGWAEDGLDDDITVREGGFLDDIAGFDAAFFGISPREALTLDPQHRLLLECAWESLENAGVDPKALAGSQSGVYMGLAYNEYLGNGSAGSMAAGRISYTLGLEGPAMTLETACSSSLVALHTAVTALRQRECSLALAGGATVMITRRVLVELTRQGVLSDDGRCKPFAATADGIGWSEGAGIVVLERLSDARRLGHRVLAVVRGSAVNQDGASSGFAAPNGPSQQRVIRAALANAGLTTTDVDVVEAHGTGTKLGDPIEAQALLATYGAGERAPLLLGSVKSNIGHTQAAAGVAGVIKMVLALGKGTVPATVHLDAPTPHVDWSAGAIELVDKNRPWPEVDRPRRGAVSSFGMSGTNAHVILEQAPDEPIVEHAPVTGPLTWPVSGRSAAALRGQAAKLAAHVEDECFDAVARALADRTVFEHRAAVVGENREDLLAGLKALADNEDAPELVQGRARTTGRTVFVFPGQGSQWVGMGAELLDTEPAFAAEMAACDEAFRRYVDFSVLDVVRQASELDRIDVVQPTLFSVAVSLAALWRSYGVEPGAVVGQSQGEIAAAYVAGALSLGDAARVIALRSQELVELLAGRGSLVAIEAAGETLAEYLEPWGGRLTVAGYNSPMSSVVAGDDDAVDELLTRCEADGIRARKVPASVATHSPQVDSLRDRLTSELEPVRPQRAAVRVFSTVTGDWLDGEQMDAGYWFENMRRPVRLAASLTALAEQGFDSFIEVSPHPVLMREVQDNLEPSGRSFCSIGTLRRGHGDRRRVLTSLGEAFVAGVRVDWRAALPEGSAADLPTYAFQRQRYWMNTSASGSGEGDSLEAHLPQDTSAADDHVDLLGAEDPRAAALDLVRRLVAGVLGHQSAEEIDPSAKFLELGMDSLTALEVRNRINRAIGLTLLVSKVFDHPTPMELAECVLSECVNGSSSGPDANQELLAIAARRRAENIRVPLSFAQQRLWSVDQMVPGSPAYNMSMSVVLYGPLQPRAMEQAVNELVRRHEILRTTFPSVEGVPWQEIAPEMAMTVPVVDMEHLPEGEREQECERLVKAAARDPFDLAIGPLMRVTLYRFGPHEHRMLFTMHHIVADAWSGGVFGAELAASYDAFANGRRPELPELPVQYADFTLWERERLDGDRLAERVASMRDLLGATGTGVELLPDRPRPPLQEFRGASTSFEVGEELLARLRAFSNDRGVTLFTTVLSALKVVLYRYAGDTQGGGDVVVGTLMANRQHEAVQGLIGFFVNTMVLKTSLGDDPTVAELVSRVDTVVKRAADHQDVPFDAVVSELAPERALTATPLFQVLFDMKRHKIDQLPIPVAEGEDSPFSDITEVHTDTSKFDVEISVTENPDSLLVDAEYNSDIFDRDTIERVFAGYRVLLEAIATDLERRVSELPVLPAATEEKILREWNATDVVWPEQRWRCLHSLIEDTVDATPDAVALHFEGEDVTFAELDRRANRLAHRLLRMGITAGQPVGICVQRSPEMVVGLLGILKAGGAYLPIDPTYPKQRVAFMLADAEPGILLTQQALIDDLPAHGAVVVPLDRAGELDAEPDTRPGVAVGMDDIAYMIYTSGSTGQPKAAMNAHRAIVNRLLWMQDHFRLSAADRVLQKTPFSFDVSVWEFFWPLITGARMVIAKPEGHKDPEYLSSLVQEQGVTTLHFVPPMLRVFLQHPGVGNCESITRVISSGEALPQASVRALYATLPGATLHNLWGVTESSVDSTAWECPRETNSALVPIGKPIANTRIHILDQHRNPVPIGTPGEAYIGGVGVGSGYYRRPELTEQRFVPDPFSDEPGARLYRTGDLARYQPDGTIVFLGRTDFQVKIRGLRIEPGEIEAALAEHDAVRDVVVLARSLTQDAEDKQLVAYVVPEPGAMAPSASEEDRVSEWQDLFDQNYRSGDDGGAPDFNIVGWNSSYTDEPLPAEEMRIWVESTVDRIRATRPRSVLEIGSGTGLLLARIAPDTERYWGTDISATALDYVRGVVAPTLSSGVDVRLFQRDANDFSGITERFDAVVINSVAQYFPGPEYLTEVVKQAIAHLRPGGTLFLGDLRSLAMLNTFHVEVELARAEDGLTVGKLRDRVHQRAAQEQELVIAPEYFTALRAEIPEISRVEVMLKRGDHHNELTRYRYDVAVHVGTPVEEQAEPQHVAWTSWEDVRRVLTDDRPEVLVVDGVPNARVASINGVLAQLAEAAADTPVRELRSGDGGVEPEDWWLLADEFGYSADVSWEGGTSEGSYRVVLGRGHLVDWTDPVQQGKPLTNNPRLLELSRWLSTDVPRFLRDSIPEFMVPTAVVAVPEFPVSANGKLDRDALPLPLRGAAPTGEVLAPRTDLERRLAEVWCDVLGLEEVSVDRGFFELGGDSLLGIQMVSRANARGMVLSPQDVFQSRTIAALAALVESRGPARAAVAVERDPELLEWARTRYPDAEDAYPATGMQQRALDAMLREPGSGVYVVHQRFRFADQGLDPVALERAWQHTAHRYPTLRTAYVREDNGRWVQVVRTDVELRIDLRDLRAVQPVEQERRIGAYIEAERRKGFDGSAPQLRLALFRVGEDTYEYVHMFTLPSQDGWSYQILVTTLLDAYQVFASGREPAELPPTTAFGDFCVEQSRRDMSAAEAFWRQELAFPTPSITSPGPADESTPIFQETAVIAPETAVALADLARAHGLSVNSLAHGAWALLLSTITGSDRVVCGTIFSGRGTTSVDVDQAVGLLFNILPVAVTVDRTQQLLPWLAALQDKISAITEHEYLPQARLHELAGAPADAPLVESYLVSESVPGMASNLGRFFSVLGAFPLQFLAQTEHPLRVEVVLAGDLMHVNLNHRAGRFPDGVVAGWLAEFVRLLEAVAADPRRPLGDLITRP</sequence>
<dbReference type="FunFam" id="3.30.559.10:FF:000012">
    <property type="entry name" value="Non-ribosomal peptide synthetase"/>
    <property type="match status" value="1"/>
</dbReference>
<dbReference type="InterPro" id="IPR014031">
    <property type="entry name" value="Ketoacyl_synth_C"/>
</dbReference>
<dbReference type="InterPro" id="IPR016039">
    <property type="entry name" value="Thiolase-like"/>
</dbReference>
<dbReference type="FunFam" id="3.40.50.980:FF:000002">
    <property type="entry name" value="Enterobactin synthetase component F"/>
    <property type="match status" value="1"/>
</dbReference>
<evidence type="ECO:0000259" key="14">
    <source>
        <dbReference type="PROSITE" id="PS52004"/>
    </source>
</evidence>
<keyword evidence="11" id="KW-0012">Acyltransferase</keyword>
<dbReference type="InterPro" id="IPR001227">
    <property type="entry name" value="Ac_transferase_dom_sf"/>
</dbReference>
<dbReference type="CDD" id="cd19531">
    <property type="entry name" value="LCL_NRPS-like"/>
    <property type="match status" value="1"/>
</dbReference>
<dbReference type="GO" id="GO:0009403">
    <property type="term" value="P:toxin biosynthetic process"/>
    <property type="evidence" value="ECO:0007669"/>
    <property type="project" value="UniProtKB-ARBA"/>
</dbReference>
<dbReference type="GO" id="GO:0004315">
    <property type="term" value="F:3-oxoacyl-[acyl-carrier-protein] synthase activity"/>
    <property type="evidence" value="ECO:0007669"/>
    <property type="project" value="InterPro"/>
</dbReference>
<comment type="subcellular location">
    <subcellularLocation>
        <location evidence="2">Cytoplasm</location>
    </subcellularLocation>
</comment>
<dbReference type="GO" id="GO:0031177">
    <property type="term" value="F:phosphopantetheine binding"/>
    <property type="evidence" value="ECO:0007669"/>
    <property type="project" value="InterPro"/>
</dbReference>
<dbReference type="InterPro" id="IPR016035">
    <property type="entry name" value="Acyl_Trfase/lysoPLipase"/>
</dbReference>
<evidence type="ECO:0000256" key="7">
    <source>
        <dbReference type="ARBA" id="ARBA00022737"/>
    </source>
</evidence>
<dbReference type="Gene3D" id="3.30.559.10">
    <property type="entry name" value="Chloramphenicol acetyltransferase-like domain"/>
    <property type="match status" value="2"/>
</dbReference>
<dbReference type="SUPFAM" id="SSF47336">
    <property type="entry name" value="ACP-like"/>
    <property type="match status" value="2"/>
</dbReference>
<dbReference type="FunFam" id="1.10.1200.10:FF:000005">
    <property type="entry name" value="Nonribosomal peptide synthetase 1"/>
    <property type="match status" value="1"/>
</dbReference>
<dbReference type="OrthoDB" id="5478077at2"/>
<dbReference type="Pfam" id="PF00109">
    <property type="entry name" value="ketoacyl-synt"/>
    <property type="match status" value="1"/>
</dbReference>
<dbReference type="InterPro" id="IPR020841">
    <property type="entry name" value="PKS_Beta-ketoAc_synthase_dom"/>
</dbReference>
<dbReference type="STRING" id="211114.SAMN04489726_1290"/>
<dbReference type="FunFam" id="3.40.50.980:FF:000001">
    <property type="entry name" value="Non-ribosomal peptide synthetase"/>
    <property type="match status" value="1"/>
</dbReference>
<dbReference type="GO" id="GO:0004312">
    <property type="term" value="F:fatty acid synthase activity"/>
    <property type="evidence" value="ECO:0007669"/>
    <property type="project" value="TreeGrafter"/>
</dbReference>
<dbReference type="SMART" id="SM00823">
    <property type="entry name" value="PKS_PP"/>
    <property type="match status" value="2"/>
</dbReference>
<dbReference type="PROSITE" id="PS00012">
    <property type="entry name" value="PHOSPHOPANTETHEINE"/>
    <property type="match status" value="2"/>
</dbReference>
<dbReference type="Gene3D" id="3.30.559.30">
    <property type="entry name" value="Nonribosomal peptide synthetase, condensation domain"/>
    <property type="match status" value="2"/>
</dbReference>
<dbReference type="GO" id="GO:0033068">
    <property type="term" value="P:macrolide biosynthetic process"/>
    <property type="evidence" value="ECO:0007669"/>
    <property type="project" value="UniProtKB-ARBA"/>
</dbReference>
<reference evidence="15 16" key="1">
    <citation type="submission" date="2016-10" db="EMBL/GenBank/DDBJ databases">
        <authorList>
            <person name="de Groot N.N."/>
        </authorList>
    </citation>
    <scope>NUCLEOTIDE SEQUENCE [LARGE SCALE GENOMIC DNA]</scope>
    <source>
        <strain evidence="15 16">DSM 44149</strain>
    </source>
</reference>
<dbReference type="InterPro" id="IPR015083">
    <property type="entry name" value="NorB/c/GfsB-D-like_docking"/>
</dbReference>
<dbReference type="InterPro" id="IPR018201">
    <property type="entry name" value="Ketoacyl_synth_AS"/>
</dbReference>
<dbReference type="Gene3D" id="3.40.47.10">
    <property type="match status" value="1"/>
</dbReference>
<keyword evidence="10" id="KW-0511">Multifunctional enzyme</keyword>
<dbReference type="PROSITE" id="PS52004">
    <property type="entry name" value="KS3_2"/>
    <property type="match status" value="1"/>
</dbReference>
<protein>
    <submittedName>
        <fullName evidence="15">Amino acid adenylation domain-containing protein</fullName>
    </submittedName>
</protein>
<dbReference type="EMBL" id="LT629701">
    <property type="protein sequence ID" value="SDM37123.1"/>
    <property type="molecule type" value="Genomic_DNA"/>
</dbReference>
<dbReference type="InterPro" id="IPR045851">
    <property type="entry name" value="AMP-bd_C_sf"/>
</dbReference>
<comment type="similarity">
    <text evidence="12">In the C-terminal section; belongs to the NRP synthetase family.</text>
</comment>
<dbReference type="InterPro" id="IPR036736">
    <property type="entry name" value="ACP-like_sf"/>
</dbReference>
<dbReference type="InterPro" id="IPR050091">
    <property type="entry name" value="PKS_NRPS_Biosynth_Enz"/>
</dbReference>
<dbReference type="Gene3D" id="3.40.366.10">
    <property type="entry name" value="Malonyl-Coenzyme A Acyl Carrier Protein, domain 2"/>
    <property type="match status" value="1"/>
</dbReference>
<dbReference type="PROSITE" id="PS00606">
    <property type="entry name" value="KS3_1"/>
    <property type="match status" value="1"/>
</dbReference>
<dbReference type="InterPro" id="IPR032821">
    <property type="entry name" value="PKS_assoc"/>
</dbReference>
<dbReference type="Pfam" id="PF00698">
    <property type="entry name" value="Acyl_transf_1"/>
    <property type="match status" value="1"/>
</dbReference>
<dbReference type="Gene3D" id="3.40.50.150">
    <property type="entry name" value="Vaccinia Virus protein VP39"/>
    <property type="match status" value="1"/>
</dbReference>
<dbReference type="InterPro" id="IPR010071">
    <property type="entry name" value="AA_adenyl_dom"/>
</dbReference>
<dbReference type="SMART" id="SM00827">
    <property type="entry name" value="PKS_AT"/>
    <property type="match status" value="1"/>
</dbReference>
<dbReference type="SUPFAM" id="SSF53335">
    <property type="entry name" value="S-adenosyl-L-methionine-dependent methyltransferases"/>
    <property type="match status" value="1"/>
</dbReference>
<dbReference type="SMART" id="SM00825">
    <property type="entry name" value="PKS_KS"/>
    <property type="match status" value="1"/>
</dbReference>
<dbReference type="SUPFAM" id="SSF55048">
    <property type="entry name" value="Probable ACP-binding domain of malonyl-CoA ACP transacylase"/>
    <property type="match status" value="1"/>
</dbReference>
<dbReference type="Gene3D" id="3.30.300.30">
    <property type="match status" value="2"/>
</dbReference>
<dbReference type="Gene3D" id="1.10.1200.10">
    <property type="entry name" value="ACP-like"/>
    <property type="match status" value="2"/>
</dbReference>
<dbReference type="FunFam" id="3.40.47.10:FF:000019">
    <property type="entry name" value="Polyketide synthase type I"/>
    <property type="match status" value="1"/>
</dbReference>
<evidence type="ECO:0000259" key="13">
    <source>
        <dbReference type="PROSITE" id="PS50075"/>
    </source>
</evidence>
<keyword evidence="6" id="KW-0808">Transferase</keyword>
<dbReference type="FunFam" id="3.40.50.12780:FF:000012">
    <property type="entry name" value="Non-ribosomal peptide synthetase"/>
    <property type="match status" value="1"/>
</dbReference>
<dbReference type="InterPro" id="IPR006162">
    <property type="entry name" value="Ppantetheine_attach_site"/>
</dbReference>
<dbReference type="eggNOG" id="COG1020">
    <property type="taxonomic scope" value="Bacteria"/>
</dbReference>
<dbReference type="NCBIfam" id="TIGR01733">
    <property type="entry name" value="AA-adenyl-dom"/>
    <property type="match status" value="1"/>
</dbReference>
<dbReference type="GO" id="GO:0005737">
    <property type="term" value="C:cytoplasm"/>
    <property type="evidence" value="ECO:0007669"/>
    <property type="project" value="UniProtKB-SubCell"/>
</dbReference>
<evidence type="ECO:0000313" key="16">
    <source>
        <dbReference type="Proteomes" id="UP000183376"/>
    </source>
</evidence>
<keyword evidence="4" id="KW-0963">Cytoplasm</keyword>
<dbReference type="InterPro" id="IPR016036">
    <property type="entry name" value="Malonyl_transacylase_ACP-bd"/>
</dbReference>
<evidence type="ECO:0000256" key="6">
    <source>
        <dbReference type="ARBA" id="ARBA00022679"/>
    </source>
</evidence>
<dbReference type="InterPro" id="IPR023213">
    <property type="entry name" value="CAT-like_dom_sf"/>
</dbReference>
<evidence type="ECO:0000256" key="3">
    <source>
        <dbReference type="ARBA" id="ARBA00022450"/>
    </source>
</evidence>
<dbReference type="CDD" id="cd17646">
    <property type="entry name" value="A_NRPS_AB3403-like"/>
    <property type="match status" value="1"/>
</dbReference>
<dbReference type="SMART" id="SM01294">
    <property type="entry name" value="PKS_PP_betabranch"/>
    <property type="match status" value="1"/>
</dbReference>
<keyword evidence="7" id="KW-0677">Repeat</keyword>
<feature type="domain" description="Carrier" evidence="13">
    <location>
        <begin position="2395"/>
        <end position="2469"/>
    </location>
</feature>
<dbReference type="Pfam" id="PF00550">
    <property type="entry name" value="PP-binding"/>
    <property type="match status" value="2"/>
</dbReference>
<dbReference type="InterPro" id="IPR009081">
    <property type="entry name" value="PP-bd_ACP"/>
</dbReference>
<dbReference type="Pfam" id="PF16197">
    <property type="entry name" value="KAsynt_C_assoc"/>
    <property type="match status" value="1"/>
</dbReference>
<keyword evidence="5" id="KW-0597">Phosphoprotein</keyword>
<dbReference type="FunFam" id="2.30.38.10:FF:000001">
    <property type="entry name" value="Non-ribosomal peptide synthetase PvdI"/>
    <property type="match status" value="1"/>
</dbReference>
<comment type="cofactor">
    <cofactor evidence="1">
        <name>pantetheine 4'-phosphate</name>
        <dbReference type="ChEBI" id="CHEBI:47942"/>
    </cofactor>
</comment>